<evidence type="ECO:0000313" key="3">
    <source>
        <dbReference type="Proteomes" id="UP000032304"/>
    </source>
</evidence>
<keyword evidence="3" id="KW-1185">Reference proteome</keyword>
<evidence type="ECO:0000313" key="2">
    <source>
        <dbReference type="EMBL" id="KJB81075.1"/>
    </source>
</evidence>
<dbReference type="eggNOG" id="ENOG502RJJK">
    <property type="taxonomic scope" value="Eukaryota"/>
</dbReference>
<dbReference type="STRING" id="29730.A0A0D2W5I9"/>
<gene>
    <name evidence="2" type="ORF">B456_013G128300</name>
</gene>
<sequence length="229" mass="26749">MDAQRRLLINFMAVFEGGAVFLKAVNCEKEYNNKFYVATGSLVGTQHPHIFRTPYVVHTLNFALKNIRAAKNTKKNEVTYDVLCWINNVGDDAIFIRNFIMNHSMRLAIFNFFVYLKLLVVADTQFASIIVMFKIFKLIKQGLQNMTNIYRHEGKKGDERSIFYKVVYDILIDRWTKSSTPLYCMAYSLNPSDWLNEISNRLPPHKYVKILEEKKKCLICIFLLPKNGR</sequence>
<evidence type="ECO:0000256" key="1">
    <source>
        <dbReference type="SAM" id="Phobius"/>
    </source>
</evidence>
<proteinExistence type="predicted"/>
<feature type="transmembrane region" description="Helical" evidence="1">
    <location>
        <begin position="112"/>
        <end position="136"/>
    </location>
</feature>
<dbReference type="Gramene" id="KJB81075">
    <property type="protein sequence ID" value="KJB81075"/>
    <property type="gene ID" value="B456_013G128300"/>
</dbReference>
<keyword evidence="1" id="KW-1133">Transmembrane helix</keyword>
<name>A0A0D2W5I9_GOSRA</name>
<dbReference type="EMBL" id="CM001752">
    <property type="protein sequence ID" value="KJB81075.1"/>
    <property type="molecule type" value="Genomic_DNA"/>
</dbReference>
<keyword evidence="1" id="KW-0812">Transmembrane</keyword>
<dbReference type="AlphaFoldDB" id="A0A0D2W5I9"/>
<dbReference type="Proteomes" id="UP000032304">
    <property type="component" value="Chromosome 13"/>
</dbReference>
<organism evidence="2 3">
    <name type="scientific">Gossypium raimondii</name>
    <name type="common">Peruvian cotton</name>
    <name type="synonym">Gossypium klotzschianum subsp. raimondii</name>
    <dbReference type="NCBI Taxonomy" id="29730"/>
    <lineage>
        <taxon>Eukaryota</taxon>
        <taxon>Viridiplantae</taxon>
        <taxon>Streptophyta</taxon>
        <taxon>Embryophyta</taxon>
        <taxon>Tracheophyta</taxon>
        <taxon>Spermatophyta</taxon>
        <taxon>Magnoliopsida</taxon>
        <taxon>eudicotyledons</taxon>
        <taxon>Gunneridae</taxon>
        <taxon>Pentapetalae</taxon>
        <taxon>rosids</taxon>
        <taxon>malvids</taxon>
        <taxon>Malvales</taxon>
        <taxon>Malvaceae</taxon>
        <taxon>Malvoideae</taxon>
        <taxon>Gossypium</taxon>
    </lineage>
</organism>
<accession>A0A0D2W5I9</accession>
<keyword evidence="1" id="KW-0472">Membrane</keyword>
<reference evidence="2 3" key="1">
    <citation type="journal article" date="2012" name="Nature">
        <title>Repeated polyploidization of Gossypium genomes and the evolution of spinnable cotton fibres.</title>
        <authorList>
            <person name="Paterson A.H."/>
            <person name="Wendel J.F."/>
            <person name="Gundlach H."/>
            <person name="Guo H."/>
            <person name="Jenkins J."/>
            <person name="Jin D."/>
            <person name="Llewellyn D."/>
            <person name="Showmaker K.C."/>
            <person name="Shu S."/>
            <person name="Udall J."/>
            <person name="Yoo M.J."/>
            <person name="Byers R."/>
            <person name="Chen W."/>
            <person name="Doron-Faigenboim A."/>
            <person name="Duke M.V."/>
            <person name="Gong L."/>
            <person name="Grimwood J."/>
            <person name="Grover C."/>
            <person name="Grupp K."/>
            <person name="Hu G."/>
            <person name="Lee T.H."/>
            <person name="Li J."/>
            <person name="Lin L."/>
            <person name="Liu T."/>
            <person name="Marler B.S."/>
            <person name="Page J.T."/>
            <person name="Roberts A.W."/>
            <person name="Romanel E."/>
            <person name="Sanders W.S."/>
            <person name="Szadkowski E."/>
            <person name="Tan X."/>
            <person name="Tang H."/>
            <person name="Xu C."/>
            <person name="Wang J."/>
            <person name="Wang Z."/>
            <person name="Zhang D."/>
            <person name="Zhang L."/>
            <person name="Ashrafi H."/>
            <person name="Bedon F."/>
            <person name="Bowers J.E."/>
            <person name="Brubaker C.L."/>
            <person name="Chee P.W."/>
            <person name="Das S."/>
            <person name="Gingle A.R."/>
            <person name="Haigler C.H."/>
            <person name="Harker D."/>
            <person name="Hoffmann L.V."/>
            <person name="Hovav R."/>
            <person name="Jones D.C."/>
            <person name="Lemke C."/>
            <person name="Mansoor S."/>
            <person name="ur Rahman M."/>
            <person name="Rainville L.N."/>
            <person name="Rambani A."/>
            <person name="Reddy U.K."/>
            <person name="Rong J.K."/>
            <person name="Saranga Y."/>
            <person name="Scheffler B.E."/>
            <person name="Scheffler J.A."/>
            <person name="Stelly D.M."/>
            <person name="Triplett B.A."/>
            <person name="Van Deynze A."/>
            <person name="Vaslin M.F."/>
            <person name="Waghmare V.N."/>
            <person name="Walford S.A."/>
            <person name="Wright R.J."/>
            <person name="Zaki E.A."/>
            <person name="Zhang T."/>
            <person name="Dennis E.S."/>
            <person name="Mayer K.F."/>
            <person name="Peterson D.G."/>
            <person name="Rokhsar D.S."/>
            <person name="Wang X."/>
            <person name="Schmutz J."/>
        </authorList>
    </citation>
    <scope>NUCLEOTIDE SEQUENCE [LARGE SCALE GENOMIC DNA]</scope>
</reference>
<dbReference type="OMA" id="ITIFKYE"/>
<protein>
    <submittedName>
        <fullName evidence="2">Uncharacterized protein</fullName>
    </submittedName>
</protein>